<evidence type="ECO:0000313" key="4">
    <source>
        <dbReference type="Proteomes" id="UP000639051"/>
    </source>
</evidence>
<evidence type="ECO:0000256" key="1">
    <source>
        <dbReference type="SAM" id="MobiDB-lite"/>
    </source>
</evidence>
<feature type="compositionally biased region" description="Low complexity" evidence="1">
    <location>
        <begin position="165"/>
        <end position="206"/>
    </location>
</feature>
<evidence type="ECO:0000256" key="2">
    <source>
        <dbReference type="SAM" id="SignalP"/>
    </source>
</evidence>
<proteinExistence type="predicted"/>
<feature type="chain" id="PRO_5046463446" description="Lipoprotein" evidence="2">
    <location>
        <begin position="24"/>
        <end position="221"/>
    </location>
</feature>
<keyword evidence="4" id="KW-1185">Reference proteome</keyword>
<evidence type="ECO:0008006" key="5">
    <source>
        <dbReference type="Google" id="ProtNLM"/>
    </source>
</evidence>
<dbReference type="EMBL" id="JAERRC010000024">
    <property type="protein sequence ID" value="MBL0705920.1"/>
    <property type="molecule type" value="Genomic_DNA"/>
</dbReference>
<sequence>MMRIRSMKPLGFALAAAAVGALALSGCSAVNPQETKSIVAAVPGVRGEIGSLRVEDLTVVSSGGGSGSASLSPDTPGRLAGTVFNGSSSPVSVSFSTQDSSTVQVTVPKNGEVMLGSAQGLAPLSRAGAIPGGMTTVTMDAGGTALKLQVPVVDGTLAQYRSLLPTPSSTGSPATGSPSGSGSPSSTASATGGATTATPTTTATASDTGRPSPSLSITPSR</sequence>
<dbReference type="Proteomes" id="UP000639051">
    <property type="component" value="Unassembled WGS sequence"/>
</dbReference>
<feature type="signal peptide" evidence="2">
    <location>
        <begin position="1"/>
        <end position="23"/>
    </location>
</feature>
<feature type="region of interest" description="Disordered" evidence="1">
    <location>
        <begin position="163"/>
        <end position="221"/>
    </location>
</feature>
<dbReference type="RefSeq" id="WP_189692461.1">
    <property type="nucleotide sequence ID" value="NZ_BNCM01000002.1"/>
</dbReference>
<organism evidence="3 4">
    <name type="scientific">Sinomonas cellulolyticus</name>
    <dbReference type="NCBI Taxonomy" id="2801916"/>
    <lineage>
        <taxon>Bacteria</taxon>
        <taxon>Bacillati</taxon>
        <taxon>Actinomycetota</taxon>
        <taxon>Actinomycetes</taxon>
        <taxon>Micrococcales</taxon>
        <taxon>Micrococcaceae</taxon>
        <taxon>Sinomonas</taxon>
    </lineage>
</organism>
<keyword evidence="2" id="KW-0732">Signal</keyword>
<evidence type="ECO:0000313" key="3">
    <source>
        <dbReference type="EMBL" id="MBL0705920.1"/>
    </source>
</evidence>
<comment type="caution">
    <text evidence="3">The sequence shown here is derived from an EMBL/GenBank/DDBJ whole genome shotgun (WGS) entry which is preliminary data.</text>
</comment>
<name>A0ABS1K2S3_9MICC</name>
<feature type="compositionally biased region" description="Polar residues" evidence="1">
    <location>
        <begin position="207"/>
        <end position="221"/>
    </location>
</feature>
<dbReference type="PROSITE" id="PS51257">
    <property type="entry name" value="PROKAR_LIPOPROTEIN"/>
    <property type="match status" value="1"/>
</dbReference>
<gene>
    <name evidence="3" type="ORF">JJE72_10425</name>
</gene>
<reference evidence="3 4" key="1">
    <citation type="submission" date="2021-01" db="EMBL/GenBank/DDBJ databases">
        <title>Genome public.</title>
        <authorList>
            <person name="Liu C."/>
            <person name="Sun Q."/>
        </authorList>
    </citation>
    <scope>NUCLEOTIDE SEQUENCE [LARGE SCALE GENOMIC DNA]</scope>
    <source>
        <strain evidence="3 4">JC656</strain>
    </source>
</reference>
<protein>
    <recommendedName>
        <fullName evidence="5">Lipoprotein</fullName>
    </recommendedName>
</protein>
<accession>A0ABS1K2S3</accession>